<dbReference type="EMBL" id="REFZ01000001">
    <property type="protein sequence ID" value="RQH03340.1"/>
    <property type="molecule type" value="Genomic_DNA"/>
</dbReference>
<keyword evidence="1" id="KW-0812">Transmembrane</keyword>
<organism evidence="2 3">
    <name type="scientific">Natrarchaeobius chitinivorans</name>
    <dbReference type="NCBI Taxonomy" id="1679083"/>
    <lineage>
        <taxon>Archaea</taxon>
        <taxon>Methanobacteriati</taxon>
        <taxon>Methanobacteriota</taxon>
        <taxon>Stenosarchaea group</taxon>
        <taxon>Halobacteria</taxon>
        <taxon>Halobacteriales</taxon>
        <taxon>Natrialbaceae</taxon>
        <taxon>Natrarchaeobius</taxon>
    </lineage>
</organism>
<dbReference type="Proteomes" id="UP000281431">
    <property type="component" value="Unassembled WGS sequence"/>
</dbReference>
<keyword evidence="1" id="KW-1133">Transmembrane helix</keyword>
<feature type="transmembrane region" description="Helical" evidence="1">
    <location>
        <begin position="211"/>
        <end position="231"/>
    </location>
</feature>
<feature type="transmembrane region" description="Helical" evidence="1">
    <location>
        <begin position="145"/>
        <end position="167"/>
    </location>
</feature>
<comment type="caution">
    <text evidence="2">The sequence shown here is derived from an EMBL/GenBank/DDBJ whole genome shotgun (WGS) entry which is preliminary data.</text>
</comment>
<reference evidence="2 3" key="1">
    <citation type="submission" date="2018-10" db="EMBL/GenBank/DDBJ databases">
        <title>Natrarchaeobius chitinivorans gen. nov., sp. nov., and Natrarchaeobius haloalkaliphilus sp. nov., alkaliphilic, chitin-utilizing haloarchaea from hypersaline alkaline lakes.</title>
        <authorList>
            <person name="Sorokin D.Y."/>
            <person name="Elcheninov A.G."/>
            <person name="Kostrikina N.A."/>
            <person name="Bale N.J."/>
            <person name="Sinninghe Damste J.S."/>
            <person name="Khijniak T.V."/>
            <person name="Kublanov I.V."/>
            <person name="Toshchakov S.V."/>
        </authorList>
    </citation>
    <scope>NUCLEOTIDE SEQUENCE [LARGE SCALE GENOMIC DNA]</scope>
    <source>
        <strain evidence="2 3">AArcht7</strain>
    </source>
</reference>
<evidence type="ECO:0000256" key="1">
    <source>
        <dbReference type="SAM" id="Phobius"/>
    </source>
</evidence>
<evidence type="ECO:0000313" key="2">
    <source>
        <dbReference type="EMBL" id="RQH03340.1"/>
    </source>
</evidence>
<evidence type="ECO:0000313" key="3">
    <source>
        <dbReference type="Proteomes" id="UP000281431"/>
    </source>
</evidence>
<protein>
    <submittedName>
        <fullName evidence="2">Uncharacterized protein</fullName>
    </submittedName>
</protein>
<feature type="transmembrane region" description="Helical" evidence="1">
    <location>
        <begin position="24"/>
        <end position="44"/>
    </location>
</feature>
<keyword evidence="1" id="KW-0472">Membrane</keyword>
<sequence length="243" mass="26155">MTDERAAVFESCARAGAGLAGSMFVLHAVLVALAVVSFLLFGGRPATGNAAFNATLVALELGLIVTYVLRTLYVLRSGLPALWNRLTYPYESPSLATFTYARRYEANDWWRALKLAGLSLASVPVVIFLAAVFVSHPTDVGEDGVLAIVAAELLPQLPIVGDLGFVLEYLPGRTREESLVLAVAAIPAAICFRNVAHVYERWIDLEWSTGWWILYGVMLGLGALATGGYLLSPGLPRFNSPAI</sequence>
<keyword evidence="3" id="KW-1185">Reference proteome</keyword>
<feature type="transmembrane region" description="Helical" evidence="1">
    <location>
        <begin position="112"/>
        <end position="133"/>
    </location>
</feature>
<gene>
    <name evidence="2" type="ORF">EA472_01825</name>
</gene>
<proteinExistence type="predicted"/>
<feature type="transmembrane region" description="Helical" evidence="1">
    <location>
        <begin position="50"/>
        <end position="69"/>
    </location>
</feature>
<dbReference type="AlphaFoldDB" id="A0A3N6PNR8"/>
<name>A0A3N6PNR8_NATCH</name>
<feature type="transmembrane region" description="Helical" evidence="1">
    <location>
        <begin position="179"/>
        <end position="199"/>
    </location>
</feature>
<accession>A0A3N6PNR8</accession>